<keyword evidence="2" id="KW-0560">Oxidoreductase</keyword>
<evidence type="ECO:0000313" key="5">
    <source>
        <dbReference type="Proteomes" id="UP000319801"/>
    </source>
</evidence>
<evidence type="ECO:0000256" key="2">
    <source>
        <dbReference type="ARBA" id="ARBA00023002"/>
    </source>
</evidence>
<accession>A0A556VAR1</accession>
<evidence type="ECO:0000259" key="3">
    <source>
        <dbReference type="Pfam" id="PF02866"/>
    </source>
</evidence>
<protein>
    <submittedName>
        <fullName evidence="4">Malate dehydrogenase, cytoplasmic</fullName>
    </submittedName>
</protein>
<dbReference type="PANTHER" id="PTHR23382">
    <property type="entry name" value="MALATE DEHYDROGENASE"/>
    <property type="match status" value="1"/>
</dbReference>
<dbReference type="AlphaFoldDB" id="A0A556VAR1"/>
<organism evidence="4 5">
    <name type="scientific">Bagarius yarrelli</name>
    <name type="common">Goonch</name>
    <name type="synonym">Bagrus yarrelli</name>
    <dbReference type="NCBI Taxonomy" id="175774"/>
    <lineage>
        <taxon>Eukaryota</taxon>
        <taxon>Metazoa</taxon>
        <taxon>Chordata</taxon>
        <taxon>Craniata</taxon>
        <taxon>Vertebrata</taxon>
        <taxon>Euteleostomi</taxon>
        <taxon>Actinopterygii</taxon>
        <taxon>Neopterygii</taxon>
        <taxon>Teleostei</taxon>
        <taxon>Ostariophysi</taxon>
        <taxon>Siluriformes</taxon>
        <taxon>Sisoridae</taxon>
        <taxon>Sisorinae</taxon>
        <taxon>Bagarius</taxon>
    </lineage>
</organism>
<sequence length="520" mass="58860">MLLNIQLCNVLLDQIRFVDLWIWMLVLFGGIDANLHKMAANLNISGKADCPYYAKAELLADLLRRILPDFRIHKICMLPSVWEKWLNKTCSSNGWRHESSPLVWRELTGRGGKAMLLGGFNDFLEYAQGYYGITSDMKSELMLNIAAENLKMKEHLLQEEETRRKLHKSFHIWITSALNPVCYHLVPMLFTSDTLATFPSISLHLLDVDANEESLLAFKMEVEDMVLSQLHQVDIHPDLNQAFQSANLIIVFLEDREPSQDSEQQLGRIVERFDRYGRLIEDKACKDVRVLVVGDVSVHLKCSLLIEKASSMDPRRFVAIATQLEGEARTQIAIHLSVQSHGLNHFIPTDTSDLKVHRCSFFPISDITDVIIWGNINGHFHVDLQRAKVHRYQGAIRGPEGFFQKVLEMIYNGKWVQNDFPGLVSSRRKDITLKTNKTTAISASRGIIATLDAWLNGSSYQIFSLGVVSTGNYGIPAGLVFCVPVTFQKGEWSECSDIIITEDLQRQLEAAVDEITAVST</sequence>
<dbReference type="Gene3D" id="3.40.50.720">
    <property type="entry name" value="NAD(P)-binding Rossmann-like Domain"/>
    <property type="match status" value="1"/>
</dbReference>
<dbReference type="FunFam" id="3.40.50.720:FF:000144">
    <property type="entry name" value="Malate dehydrogenase [NADP]"/>
    <property type="match status" value="1"/>
</dbReference>
<dbReference type="SUPFAM" id="SSF56327">
    <property type="entry name" value="LDH C-terminal domain-like"/>
    <property type="match status" value="1"/>
</dbReference>
<comment type="similarity">
    <text evidence="1">Belongs to the LDH/MDH superfamily. MDH type 2 family.</text>
</comment>
<proteinExistence type="inferred from homology"/>
<dbReference type="InterPro" id="IPR036291">
    <property type="entry name" value="NAD(P)-bd_dom_sf"/>
</dbReference>
<feature type="domain" description="Lactate/malate dehydrogenase C-terminal" evidence="3">
    <location>
        <begin position="369"/>
        <end position="516"/>
    </location>
</feature>
<dbReference type="InterPro" id="IPR010945">
    <property type="entry name" value="Malate_DH_type2"/>
</dbReference>
<dbReference type="InterPro" id="IPR022383">
    <property type="entry name" value="Lactate/malate_DH_C"/>
</dbReference>
<gene>
    <name evidence="4" type="ORF">Baya_14950</name>
</gene>
<comment type="caution">
    <text evidence="4">The sequence shown here is derived from an EMBL/GenBank/DDBJ whole genome shotgun (WGS) entry which is preliminary data.</text>
</comment>
<dbReference type="GO" id="GO:0006108">
    <property type="term" value="P:malate metabolic process"/>
    <property type="evidence" value="ECO:0007669"/>
    <property type="project" value="InterPro"/>
</dbReference>
<dbReference type="InterPro" id="IPR015955">
    <property type="entry name" value="Lactate_DH/Glyco_Ohase_4_C"/>
</dbReference>
<reference evidence="4 5" key="1">
    <citation type="journal article" date="2019" name="Genome Biol. Evol.">
        <title>Whole-Genome Sequencing of the Giant Devil Catfish, Bagarius yarrelli.</title>
        <authorList>
            <person name="Jiang W."/>
            <person name="Lv Y."/>
            <person name="Cheng L."/>
            <person name="Yang K."/>
            <person name="Chao B."/>
            <person name="Wang X."/>
            <person name="Li Y."/>
            <person name="Pan X."/>
            <person name="You X."/>
            <person name="Zhang Y."/>
            <person name="Yang J."/>
            <person name="Li J."/>
            <person name="Zhang X."/>
            <person name="Liu S."/>
            <person name="Sun C."/>
            <person name="Yang J."/>
            <person name="Shi Q."/>
        </authorList>
    </citation>
    <scope>NUCLEOTIDE SEQUENCE [LARGE SCALE GENOMIC DNA]</scope>
    <source>
        <strain evidence="4">JWS20170419001</strain>
        <tissue evidence="4">Muscle</tissue>
    </source>
</reference>
<dbReference type="Pfam" id="PF02866">
    <property type="entry name" value="Ldh_1_C"/>
    <property type="match status" value="1"/>
</dbReference>
<name>A0A556VAR1_BAGYA</name>
<dbReference type="Gene3D" id="3.90.110.10">
    <property type="entry name" value="Lactate dehydrogenase/glycoside hydrolase, family 4, C-terminal"/>
    <property type="match status" value="1"/>
</dbReference>
<dbReference type="GO" id="GO:0016616">
    <property type="term" value="F:oxidoreductase activity, acting on the CH-OH group of donors, NAD or NADP as acceptor"/>
    <property type="evidence" value="ECO:0007669"/>
    <property type="project" value="InterPro"/>
</dbReference>
<dbReference type="OrthoDB" id="1510206at2759"/>
<keyword evidence="5" id="KW-1185">Reference proteome</keyword>
<dbReference type="SUPFAM" id="SSF51735">
    <property type="entry name" value="NAD(P)-binding Rossmann-fold domains"/>
    <property type="match status" value="1"/>
</dbReference>
<evidence type="ECO:0000256" key="1">
    <source>
        <dbReference type="ARBA" id="ARBA00009613"/>
    </source>
</evidence>
<dbReference type="GO" id="GO:0016615">
    <property type="term" value="F:malate dehydrogenase activity"/>
    <property type="evidence" value="ECO:0007669"/>
    <property type="project" value="InterPro"/>
</dbReference>
<dbReference type="Proteomes" id="UP000319801">
    <property type="component" value="Unassembled WGS sequence"/>
</dbReference>
<evidence type="ECO:0000313" key="4">
    <source>
        <dbReference type="EMBL" id="TTE66794.1"/>
    </source>
</evidence>
<dbReference type="EMBL" id="VCAZ01000190">
    <property type="protein sequence ID" value="TTE66794.1"/>
    <property type="molecule type" value="Genomic_DNA"/>
</dbReference>